<dbReference type="GO" id="GO:0016020">
    <property type="term" value="C:membrane"/>
    <property type="evidence" value="ECO:0007669"/>
    <property type="project" value="TreeGrafter"/>
</dbReference>
<dbReference type="Proteomes" id="UP000321721">
    <property type="component" value="Unassembled WGS sequence"/>
</dbReference>
<evidence type="ECO:0000313" key="2">
    <source>
        <dbReference type="EMBL" id="TXB67142.1"/>
    </source>
</evidence>
<dbReference type="PANTHER" id="PTHR43798:SF33">
    <property type="entry name" value="HYDROLASE, PUTATIVE (AFU_ORTHOLOGUE AFUA_2G14860)-RELATED"/>
    <property type="match status" value="1"/>
</dbReference>
<comment type="caution">
    <text evidence="2">The sequence shown here is derived from an EMBL/GenBank/DDBJ whole genome shotgun (WGS) entry which is preliminary data.</text>
</comment>
<dbReference type="InterPro" id="IPR029058">
    <property type="entry name" value="AB_hydrolase_fold"/>
</dbReference>
<dbReference type="SUPFAM" id="SSF53474">
    <property type="entry name" value="alpha/beta-Hydrolases"/>
    <property type="match status" value="1"/>
</dbReference>
<dbReference type="OrthoDB" id="135231at2"/>
<dbReference type="GO" id="GO:0016787">
    <property type="term" value="F:hydrolase activity"/>
    <property type="evidence" value="ECO:0007669"/>
    <property type="project" value="UniProtKB-KW"/>
</dbReference>
<sequence length="269" mass="30952">MNYKLEKIQKVQVNDKIELAYEFINIHNEEKPLLIFLHEGLGSIAQWKSFPRELCEKLNLNGLVYERYGYGYSTPFLEKRKPDYLYREGDYFLPLLMKKLGLENKEVILIGHSDGASVALIYAACFPKNIKAVVSMAAHVFVDEQSIKGIKEAYDFYLSGPTLKNALKRYHFDHTDSTFMAWAELWQTPEFIKFNMEHLLPKIEAPILAIQGLQDEYGLPSQITSIVNNGSNANNEALFLEDTKHSPHFEKKEDVINAITKFLLKNKAL</sequence>
<keyword evidence="2" id="KW-0378">Hydrolase</keyword>
<dbReference type="EMBL" id="VOOS01000001">
    <property type="protein sequence ID" value="TXB67142.1"/>
    <property type="molecule type" value="Genomic_DNA"/>
</dbReference>
<dbReference type="RefSeq" id="WP_147098413.1">
    <property type="nucleotide sequence ID" value="NZ_VOOS01000001.1"/>
</dbReference>
<organism evidence="2 3">
    <name type="scientific">Vicingus serpentipes</name>
    <dbReference type="NCBI Taxonomy" id="1926625"/>
    <lineage>
        <taxon>Bacteria</taxon>
        <taxon>Pseudomonadati</taxon>
        <taxon>Bacteroidota</taxon>
        <taxon>Flavobacteriia</taxon>
        <taxon>Flavobacteriales</taxon>
        <taxon>Vicingaceae</taxon>
        <taxon>Vicingus</taxon>
    </lineage>
</organism>
<keyword evidence="3" id="KW-1185">Reference proteome</keyword>
<proteinExistence type="predicted"/>
<gene>
    <name evidence="2" type="ORF">FRY74_02855</name>
</gene>
<evidence type="ECO:0000259" key="1">
    <source>
        <dbReference type="Pfam" id="PF00561"/>
    </source>
</evidence>
<reference evidence="2 3" key="1">
    <citation type="submission" date="2019-08" db="EMBL/GenBank/DDBJ databases">
        <title>Genome of Vicingus serpentipes NCIMB 15042.</title>
        <authorList>
            <person name="Bowman J.P."/>
        </authorList>
    </citation>
    <scope>NUCLEOTIDE SEQUENCE [LARGE SCALE GENOMIC DNA]</scope>
    <source>
        <strain evidence="2 3">NCIMB 15042</strain>
    </source>
</reference>
<evidence type="ECO:0000313" key="3">
    <source>
        <dbReference type="Proteomes" id="UP000321721"/>
    </source>
</evidence>
<protein>
    <submittedName>
        <fullName evidence="2">Alpha/beta hydrolase</fullName>
    </submittedName>
</protein>
<dbReference type="Pfam" id="PF00561">
    <property type="entry name" value="Abhydrolase_1"/>
    <property type="match status" value="1"/>
</dbReference>
<dbReference type="InterPro" id="IPR050266">
    <property type="entry name" value="AB_hydrolase_sf"/>
</dbReference>
<dbReference type="InterPro" id="IPR000073">
    <property type="entry name" value="AB_hydrolase_1"/>
</dbReference>
<dbReference type="AlphaFoldDB" id="A0A5C6S0L3"/>
<dbReference type="Gene3D" id="3.40.50.1820">
    <property type="entry name" value="alpha/beta hydrolase"/>
    <property type="match status" value="1"/>
</dbReference>
<accession>A0A5C6S0L3</accession>
<dbReference type="PANTHER" id="PTHR43798">
    <property type="entry name" value="MONOACYLGLYCEROL LIPASE"/>
    <property type="match status" value="1"/>
</dbReference>
<feature type="domain" description="AB hydrolase-1" evidence="1">
    <location>
        <begin position="32"/>
        <end position="141"/>
    </location>
</feature>
<name>A0A5C6S0L3_9FLAO</name>